<accession>A0A9W4SYI2</accession>
<comment type="caution">
    <text evidence="2">The sequence shown here is derived from an EMBL/GenBank/DDBJ whole genome shotgun (WGS) entry which is preliminary data.</text>
</comment>
<sequence length="63" mass="6916">MELTHVNNDESSSYVAPNESSNSQTNNLNRIVLVKTSVNDIRSEIHEISTALHSMIQASTSSN</sequence>
<protein>
    <submittedName>
        <fullName evidence="2">8214_t:CDS:1</fullName>
    </submittedName>
</protein>
<evidence type="ECO:0000313" key="2">
    <source>
        <dbReference type="EMBL" id="CAI2183749.1"/>
    </source>
</evidence>
<feature type="region of interest" description="Disordered" evidence="1">
    <location>
        <begin position="1"/>
        <end position="26"/>
    </location>
</feature>
<reference evidence="2" key="1">
    <citation type="submission" date="2022-08" db="EMBL/GenBank/DDBJ databases">
        <authorList>
            <person name="Kallberg Y."/>
            <person name="Tangrot J."/>
            <person name="Rosling A."/>
        </authorList>
    </citation>
    <scope>NUCLEOTIDE SEQUENCE</scope>
    <source>
        <strain evidence="2">Wild A</strain>
    </source>
</reference>
<evidence type="ECO:0000256" key="1">
    <source>
        <dbReference type="SAM" id="MobiDB-lite"/>
    </source>
</evidence>
<organism evidence="2 3">
    <name type="scientific">Funneliformis geosporum</name>
    <dbReference type="NCBI Taxonomy" id="1117311"/>
    <lineage>
        <taxon>Eukaryota</taxon>
        <taxon>Fungi</taxon>
        <taxon>Fungi incertae sedis</taxon>
        <taxon>Mucoromycota</taxon>
        <taxon>Glomeromycotina</taxon>
        <taxon>Glomeromycetes</taxon>
        <taxon>Glomerales</taxon>
        <taxon>Glomeraceae</taxon>
        <taxon>Funneliformis</taxon>
    </lineage>
</organism>
<name>A0A9W4SYI2_9GLOM</name>
<keyword evidence="3" id="KW-1185">Reference proteome</keyword>
<gene>
    <name evidence="2" type="ORF">FWILDA_LOCUS11233</name>
</gene>
<dbReference type="EMBL" id="CAMKVN010003116">
    <property type="protein sequence ID" value="CAI2183749.1"/>
    <property type="molecule type" value="Genomic_DNA"/>
</dbReference>
<dbReference type="AlphaFoldDB" id="A0A9W4SYI2"/>
<dbReference type="Proteomes" id="UP001153678">
    <property type="component" value="Unassembled WGS sequence"/>
</dbReference>
<proteinExistence type="predicted"/>
<evidence type="ECO:0000313" key="3">
    <source>
        <dbReference type="Proteomes" id="UP001153678"/>
    </source>
</evidence>